<dbReference type="Proteomes" id="UP000233220">
    <property type="component" value="Unplaced"/>
</dbReference>
<dbReference type="SUPFAM" id="SSF57667">
    <property type="entry name" value="beta-beta-alpha zinc fingers"/>
    <property type="match status" value="5"/>
</dbReference>
<evidence type="ECO:0000256" key="3">
    <source>
        <dbReference type="ARBA" id="ARBA00022723"/>
    </source>
</evidence>
<feature type="domain" description="C2H2-type" evidence="12">
    <location>
        <begin position="257"/>
        <end position="284"/>
    </location>
</feature>
<feature type="domain" description="C2H2-type" evidence="12">
    <location>
        <begin position="226"/>
        <end position="256"/>
    </location>
</feature>
<evidence type="ECO:0000256" key="2">
    <source>
        <dbReference type="ARBA" id="ARBA00006991"/>
    </source>
</evidence>
<feature type="domain" description="C2H2-type" evidence="12">
    <location>
        <begin position="285"/>
        <end position="312"/>
    </location>
</feature>
<evidence type="ECO:0000256" key="11">
    <source>
        <dbReference type="PROSITE-ProRule" id="PRU00042"/>
    </source>
</evidence>
<dbReference type="Gene3D" id="3.30.160.60">
    <property type="entry name" value="Classic Zinc Finger"/>
    <property type="match status" value="8"/>
</dbReference>
<dbReference type="InterPro" id="IPR036236">
    <property type="entry name" value="Znf_C2H2_sf"/>
</dbReference>
<evidence type="ECO:0000256" key="4">
    <source>
        <dbReference type="ARBA" id="ARBA00022737"/>
    </source>
</evidence>
<evidence type="ECO:0000259" key="13">
    <source>
        <dbReference type="PROSITE" id="PS50805"/>
    </source>
</evidence>
<dbReference type="Ensembl" id="ENSSBOT00000045725.1">
    <property type="protein sequence ID" value="ENSSBOP00000028845.1"/>
    <property type="gene ID" value="ENSSBOG00000030785.1"/>
</dbReference>
<dbReference type="InterPro" id="IPR050331">
    <property type="entry name" value="Zinc_finger"/>
</dbReference>
<reference evidence="14" key="1">
    <citation type="submission" date="2025-08" db="UniProtKB">
        <authorList>
            <consortium name="Ensembl"/>
        </authorList>
    </citation>
    <scope>IDENTIFICATION</scope>
</reference>
<evidence type="ECO:0000256" key="10">
    <source>
        <dbReference type="ARBA" id="ARBA00023242"/>
    </source>
</evidence>
<evidence type="ECO:0000313" key="15">
    <source>
        <dbReference type="Proteomes" id="UP000233220"/>
    </source>
</evidence>
<dbReference type="SMART" id="SM00349">
    <property type="entry name" value="KRAB"/>
    <property type="match status" value="1"/>
</dbReference>
<evidence type="ECO:0000256" key="7">
    <source>
        <dbReference type="ARBA" id="ARBA00023015"/>
    </source>
</evidence>
<dbReference type="GO" id="GO:0005634">
    <property type="term" value="C:nucleus"/>
    <property type="evidence" value="ECO:0007669"/>
    <property type="project" value="UniProtKB-SubCell"/>
</dbReference>
<keyword evidence="6" id="KW-0862">Zinc</keyword>
<organism evidence="14 15">
    <name type="scientific">Saimiri boliviensis boliviensis</name>
    <name type="common">Bolivian squirrel monkey</name>
    <dbReference type="NCBI Taxonomy" id="39432"/>
    <lineage>
        <taxon>Eukaryota</taxon>
        <taxon>Metazoa</taxon>
        <taxon>Chordata</taxon>
        <taxon>Craniata</taxon>
        <taxon>Vertebrata</taxon>
        <taxon>Euteleostomi</taxon>
        <taxon>Mammalia</taxon>
        <taxon>Eutheria</taxon>
        <taxon>Euarchontoglires</taxon>
        <taxon>Primates</taxon>
        <taxon>Haplorrhini</taxon>
        <taxon>Platyrrhini</taxon>
        <taxon>Cebidae</taxon>
        <taxon>Saimiriinae</taxon>
        <taxon>Saimiri</taxon>
    </lineage>
</organism>
<dbReference type="PANTHER" id="PTHR16515">
    <property type="entry name" value="PR DOMAIN ZINC FINGER PROTEIN"/>
    <property type="match status" value="1"/>
</dbReference>
<dbReference type="SMART" id="SM00355">
    <property type="entry name" value="ZnF_C2H2"/>
    <property type="match status" value="8"/>
</dbReference>
<feature type="domain" description="C2H2-type" evidence="12">
    <location>
        <begin position="141"/>
        <end position="168"/>
    </location>
</feature>
<dbReference type="FunFam" id="3.30.160.60:FF:001498">
    <property type="entry name" value="Zinc finger protein 404"/>
    <property type="match status" value="1"/>
</dbReference>
<dbReference type="InterPro" id="IPR013087">
    <property type="entry name" value="Znf_C2H2_type"/>
</dbReference>
<evidence type="ECO:0000256" key="6">
    <source>
        <dbReference type="ARBA" id="ARBA00022833"/>
    </source>
</evidence>
<dbReference type="FunFam" id="3.30.160.60:FF:000295">
    <property type="entry name" value="zinc finger protein 19"/>
    <property type="match status" value="1"/>
</dbReference>
<evidence type="ECO:0000259" key="12">
    <source>
        <dbReference type="PROSITE" id="PS50157"/>
    </source>
</evidence>
<dbReference type="GO" id="GO:0006355">
    <property type="term" value="P:regulation of DNA-templated transcription"/>
    <property type="evidence" value="ECO:0007669"/>
    <property type="project" value="InterPro"/>
</dbReference>
<dbReference type="InterPro" id="IPR001909">
    <property type="entry name" value="KRAB"/>
</dbReference>
<reference evidence="14" key="2">
    <citation type="submission" date="2025-09" db="UniProtKB">
        <authorList>
            <consortium name="Ensembl"/>
        </authorList>
    </citation>
    <scope>IDENTIFICATION</scope>
</reference>
<keyword evidence="8" id="KW-0238">DNA-binding</keyword>
<dbReference type="PANTHER" id="PTHR16515:SF57">
    <property type="entry name" value="ZINC FINGER PROTEIN 154-LIKE"/>
    <property type="match status" value="1"/>
</dbReference>
<dbReference type="GO" id="GO:0008270">
    <property type="term" value="F:zinc ion binding"/>
    <property type="evidence" value="ECO:0007669"/>
    <property type="project" value="UniProtKB-KW"/>
</dbReference>
<keyword evidence="5 11" id="KW-0863">Zinc-finger</keyword>
<dbReference type="Pfam" id="PF00096">
    <property type="entry name" value="zf-C2H2"/>
    <property type="match status" value="8"/>
</dbReference>
<dbReference type="GeneTree" id="ENSGT00940000163387"/>
<keyword evidence="15" id="KW-1185">Reference proteome</keyword>
<dbReference type="CDD" id="cd07765">
    <property type="entry name" value="KRAB_A-box"/>
    <property type="match status" value="1"/>
</dbReference>
<dbReference type="InterPro" id="IPR036051">
    <property type="entry name" value="KRAB_dom_sf"/>
</dbReference>
<protein>
    <submittedName>
        <fullName evidence="14">Zinc finger protein 132</fullName>
    </submittedName>
</protein>
<dbReference type="Gene3D" id="6.10.140.140">
    <property type="match status" value="1"/>
</dbReference>
<evidence type="ECO:0000256" key="9">
    <source>
        <dbReference type="ARBA" id="ARBA00023163"/>
    </source>
</evidence>
<keyword evidence="9" id="KW-0804">Transcription</keyword>
<comment type="similarity">
    <text evidence="2">Belongs to the krueppel C2H2-type zinc-finger protein family.</text>
</comment>
<keyword evidence="4" id="KW-0677">Repeat</keyword>
<evidence type="ECO:0000256" key="5">
    <source>
        <dbReference type="ARBA" id="ARBA00022771"/>
    </source>
</evidence>
<feature type="domain" description="KRAB" evidence="13">
    <location>
        <begin position="7"/>
        <end position="84"/>
    </location>
</feature>
<feature type="domain" description="C2H2-type" evidence="12">
    <location>
        <begin position="341"/>
        <end position="368"/>
    </location>
</feature>
<proteinExistence type="inferred from homology"/>
<evidence type="ECO:0000256" key="1">
    <source>
        <dbReference type="ARBA" id="ARBA00004123"/>
    </source>
</evidence>
<evidence type="ECO:0000256" key="8">
    <source>
        <dbReference type="ARBA" id="ARBA00023125"/>
    </source>
</evidence>
<dbReference type="FunFam" id="3.30.160.60:FF:002129">
    <property type="entry name" value="Zinc finger protein 304"/>
    <property type="match status" value="1"/>
</dbReference>
<dbReference type="FunFam" id="3.30.160.60:FF:000135">
    <property type="entry name" value="Zinc finger protein 358"/>
    <property type="match status" value="1"/>
</dbReference>
<dbReference type="FunFam" id="3.30.160.60:FF:000098">
    <property type="entry name" value="Zinc finger protein 614"/>
    <property type="match status" value="1"/>
</dbReference>
<dbReference type="SUPFAM" id="SSF109640">
    <property type="entry name" value="KRAB domain (Kruppel-associated box)"/>
    <property type="match status" value="1"/>
</dbReference>
<keyword evidence="10" id="KW-0539">Nucleus</keyword>
<dbReference type="PROSITE" id="PS50157">
    <property type="entry name" value="ZINC_FINGER_C2H2_2"/>
    <property type="match status" value="8"/>
</dbReference>
<sequence length="395" mass="45807">PSLKSLVTFEDVAVYFSQEEWGLLDAAQRHLYHNVMVENFELITSLGNALPQHGVLLCSSVGAHLPNCFPNWLPHFTSLSAVYKCCCWHGVEGEEAHPKKNASVEEHQEYSRGKPFRWYKDREPYSNLGQIPELCTTQKLFKCSNCGKAFLKSSTLLNHLRTHSEEITFRCPTGGNFLEEKSTLGNQKLHTGEIAHVCKECGKAFGHPSKLRKHQKLHTEVKYEHYECSQCGKAFNSRSHLIRHEKHWRIHTGERPYECSECGKAFTHSSSLIEHWRVHTKEKPYECNECGKFFSQNSILIKHQKVHTGEKPYKCSECGKFFTRKSSLICHWRVHTGERPYECRECGRAFSNNSHLVRHQRVHTKERPYECIQCGKAFSERSTLVRHQKAHTRER</sequence>
<dbReference type="FunFam" id="3.30.160.60:FF:000062">
    <property type="entry name" value="RB-associated KRAB zinc finger protein-like"/>
    <property type="match status" value="1"/>
</dbReference>
<dbReference type="PROSITE" id="PS00028">
    <property type="entry name" value="ZINC_FINGER_C2H2_1"/>
    <property type="match status" value="7"/>
</dbReference>
<dbReference type="PROSITE" id="PS50805">
    <property type="entry name" value="KRAB"/>
    <property type="match status" value="1"/>
</dbReference>
<evidence type="ECO:0000313" key="14">
    <source>
        <dbReference type="Ensembl" id="ENSSBOP00000028845.1"/>
    </source>
</evidence>
<feature type="domain" description="C2H2-type" evidence="12">
    <location>
        <begin position="196"/>
        <end position="223"/>
    </location>
</feature>
<feature type="domain" description="C2H2-type" evidence="12">
    <location>
        <begin position="369"/>
        <end position="395"/>
    </location>
</feature>
<keyword evidence="7" id="KW-0805">Transcription regulation</keyword>
<dbReference type="FunFam" id="3.30.160.60:FF:002343">
    <property type="entry name" value="Zinc finger protein 33A"/>
    <property type="match status" value="1"/>
</dbReference>
<name>A0A2K6UAD6_SAIBB</name>
<dbReference type="GO" id="GO:0003677">
    <property type="term" value="F:DNA binding"/>
    <property type="evidence" value="ECO:0007669"/>
    <property type="project" value="UniProtKB-KW"/>
</dbReference>
<gene>
    <name evidence="14" type="primary">ZNF132</name>
</gene>
<accession>A0A2K6UAD6</accession>
<dbReference type="AlphaFoldDB" id="A0A2K6UAD6"/>
<dbReference type="OMA" id="VRYYEPY"/>
<comment type="subcellular location">
    <subcellularLocation>
        <location evidence="1">Nucleus</location>
    </subcellularLocation>
</comment>
<dbReference type="FunFam" id="3.30.160.60:FF:000519">
    <property type="entry name" value="Zinc finger protein 470"/>
    <property type="match status" value="1"/>
</dbReference>
<keyword evidence="3" id="KW-0479">Metal-binding</keyword>
<dbReference type="Pfam" id="PF01352">
    <property type="entry name" value="KRAB"/>
    <property type="match status" value="1"/>
</dbReference>
<feature type="domain" description="C2H2-type" evidence="12">
    <location>
        <begin position="313"/>
        <end position="340"/>
    </location>
</feature>